<feature type="domain" description="Ketosynthase family 3 (KS3)" evidence="4">
    <location>
        <begin position="9"/>
        <end position="424"/>
    </location>
</feature>
<reference evidence="5 6" key="1">
    <citation type="submission" date="2021-04" db="EMBL/GenBank/DDBJ databases">
        <title>Genome analysis of Polyangium sp.</title>
        <authorList>
            <person name="Li Y."/>
            <person name="Wang J."/>
        </authorList>
    </citation>
    <scope>NUCLEOTIDE SEQUENCE [LARGE SCALE GENOMIC DNA]</scope>
    <source>
        <strain evidence="5 6">SDU14</strain>
    </source>
</reference>
<dbReference type="InterPro" id="IPR020841">
    <property type="entry name" value="PKS_Beta-ketoAc_synthase_dom"/>
</dbReference>
<dbReference type="GO" id="GO:0004315">
    <property type="term" value="F:3-oxoacyl-[acyl-carrier-protein] synthase activity"/>
    <property type="evidence" value="ECO:0007669"/>
    <property type="project" value="TreeGrafter"/>
</dbReference>
<sequence>MKTKSYAAARRVVVTGLGIIAPNGIGVQRFWENALAGRSGIYAIDTFPTEGFKSKIAGQVRDFDPMACGLREDQARRLDRYAQFAVAASIMAIKDAGIDVAALVPEKCGVCIGNAICGTAYMEQEFLAVTERGRAELRPELVNSCLYQNSTFNAASSEVASLYGMRGNCFTMSTGCTGGLDAIGAALDAIRDGDVDLMICGASEAPITPVAMGAFDVVGALSSKRNDTPSRASRPFDGTRDGFVLGEGAGILILEEREHALRRNARIYAELRGFGSCNNAFHMTDLPPDGKDLARALRLALADARITPQEVDYVCGHGSSTRQNDTNETAALKIVFGDHAYKLAVNSLKGMVGHPLAAANALEAVASVLSIHTGMLFPTINYEVEDPTCDLFYVPNEAIQRDVKVVVKDASGFSGIHSALIFTSPDYAGDSQ</sequence>
<evidence type="ECO:0000256" key="1">
    <source>
        <dbReference type="ARBA" id="ARBA00008467"/>
    </source>
</evidence>
<dbReference type="InterPro" id="IPR016039">
    <property type="entry name" value="Thiolase-like"/>
</dbReference>
<evidence type="ECO:0000256" key="2">
    <source>
        <dbReference type="ARBA" id="ARBA00022679"/>
    </source>
</evidence>
<evidence type="ECO:0000256" key="3">
    <source>
        <dbReference type="RuleBase" id="RU003694"/>
    </source>
</evidence>
<comment type="similarity">
    <text evidence="1 3">Belongs to the thiolase-like superfamily. Beta-ketoacyl-ACP synthases family.</text>
</comment>
<dbReference type="Gene3D" id="3.40.47.10">
    <property type="match status" value="1"/>
</dbReference>
<gene>
    <name evidence="5" type="ORF">KEG57_53005</name>
</gene>
<dbReference type="PANTHER" id="PTHR11712:SF336">
    <property type="entry name" value="3-OXOACYL-[ACYL-CARRIER-PROTEIN] SYNTHASE, MITOCHONDRIAL"/>
    <property type="match status" value="1"/>
</dbReference>
<comment type="caution">
    <text evidence="5">The sequence shown here is derived from an EMBL/GenBank/DDBJ whole genome shotgun (WGS) entry which is preliminary data.</text>
</comment>
<dbReference type="InterPro" id="IPR014031">
    <property type="entry name" value="Ketoacyl_synth_C"/>
</dbReference>
<dbReference type="GO" id="GO:0006633">
    <property type="term" value="P:fatty acid biosynthetic process"/>
    <property type="evidence" value="ECO:0007669"/>
    <property type="project" value="TreeGrafter"/>
</dbReference>
<dbReference type="FunFam" id="3.40.47.10:FF:000018">
    <property type="entry name" value="3-oxoacyl-[acyl-carrier-protein] synthase 2"/>
    <property type="match status" value="1"/>
</dbReference>
<dbReference type="InterPro" id="IPR014030">
    <property type="entry name" value="Ketoacyl_synth_N"/>
</dbReference>
<evidence type="ECO:0000259" key="4">
    <source>
        <dbReference type="PROSITE" id="PS52004"/>
    </source>
</evidence>
<dbReference type="EMBL" id="JAGTJJ010000103">
    <property type="protein sequence ID" value="MDC3989292.1"/>
    <property type="molecule type" value="Genomic_DNA"/>
</dbReference>
<dbReference type="RefSeq" id="WP_272428348.1">
    <property type="nucleotide sequence ID" value="NZ_JAGTJJ010000103.1"/>
</dbReference>
<dbReference type="SUPFAM" id="SSF53901">
    <property type="entry name" value="Thiolase-like"/>
    <property type="match status" value="2"/>
</dbReference>
<evidence type="ECO:0000313" key="5">
    <source>
        <dbReference type="EMBL" id="MDC3989292.1"/>
    </source>
</evidence>
<organism evidence="5 6">
    <name type="scientific">Polyangium jinanense</name>
    <dbReference type="NCBI Taxonomy" id="2829994"/>
    <lineage>
        <taxon>Bacteria</taxon>
        <taxon>Pseudomonadati</taxon>
        <taxon>Myxococcota</taxon>
        <taxon>Polyangia</taxon>
        <taxon>Polyangiales</taxon>
        <taxon>Polyangiaceae</taxon>
        <taxon>Polyangium</taxon>
    </lineage>
</organism>
<dbReference type="CDD" id="cd00834">
    <property type="entry name" value="KAS_I_II"/>
    <property type="match status" value="1"/>
</dbReference>
<dbReference type="AlphaFoldDB" id="A0A9X3XFY7"/>
<proteinExistence type="inferred from homology"/>
<dbReference type="SMART" id="SM00825">
    <property type="entry name" value="PKS_KS"/>
    <property type="match status" value="1"/>
</dbReference>
<dbReference type="GO" id="GO:0005829">
    <property type="term" value="C:cytosol"/>
    <property type="evidence" value="ECO:0007669"/>
    <property type="project" value="TreeGrafter"/>
</dbReference>
<keyword evidence="2 3" id="KW-0808">Transferase</keyword>
<dbReference type="Proteomes" id="UP001151081">
    <property type="component" value="Unassembled WGS sequence"/>
</dbReference>
<dbReference type="InterPro" id="IPR000794">
    <property type="entry name" value="Beta-ketoacyl_synthase"/>
</dbReference>
<protein>
    <submittedName>
        <fullName evidence="5">Beta-ketoacyl-[acyl-carrier-protein] synthase family protein</fullName>
    </submittedName>
</protein>
<dbReference type="NCBIfam" id="NF005589">
    <property type="entry name" value="PRK07314.1"/>
    <property type="match status" value="1"/>
</dbReference>
<evidence type="ECO:0000313" key="6">
    <source>
        <dbReference type="Proteomes" id="UP001151081"/>
    </source>
</evidence>
<keyword evidence="6" id="KW-1185">Reference proteome</keyword>
<dbReference type="PANTHER" id="PTHR11712">
    <property type="entry name" value="POLYKETIDE SYNTHASE-RELATED"/>
    <property type="match status" value="1"/>
</dbReference>
<dbReference type="PROSITE" id="PS52004">
    <property type="entry name" value="KS3_2"/>
    <property type="match status" value="1"/>
</dbReference>
<dbReference type="Pfam" id="PF02801">
    <property type="entry name" value="Ketoacyl-synt_C"/>
    <property type="match status" value="1"/>
</dbReference>
<accession>A0A9X3XFY7</accession>
<dbReference type="Pfam" id="PF00109">
    <property type="entry name" value="ketoacyl-synt"/>
    <property type="match status" value="1"/>
</dbReference>
<name>A0A9X3XFY7_9BACT</name>